<dbReference type="PROSITE" id="PS50041">
    <property type="entry name" value="C_TYPE_LECTIN_2"/>
    <property type="match status" value="1"/>
</dbReference>
<dbReference type="Gene3D" id="3.10.100.10">
    <property type="entry name" value="Mannose-Binding Protein A, subunit A"/>
    <property type="match status" value="1"/>
</dbReference>
<reference evidence="2 3" key="1">
    <citation type="submission" date="2024-05" db="EMBL/GenBank/DDBJ databases">
        <authorList>
            <person name="Wallberg A."/>
        </authorList>
    </citation>
    <scope>NUCLEOTIDE SEQUENCE [LARGE SCALE GENOMIC DNA]</scope>
</reference>
<evidence type="ECO:0000259" key="1">
    <source>
        <dbReference type="PROSITE" id="PS50041"/>
    </source>
</evidence>
<organism evidence="2 3">
    <name type="scientific">Meganyctiphanes norvegica</name>
    <name type="common">Northern krill</name>
    <name type="synonym">Thysanopoda norvegica</name>
    <dbReference type="NCBI Taxonomy" id="48144"/>
    <lineage>
        <taxon>Eukaryota</taxon>
        <taxon>Metazoa</taxon>
        <taxon>Ecdysozoa</taxon>
        <taxon>Arthropoda</taxon>
        <taxon>Crustacea</taxon>
        <taxon>Multicrustacea</taxon>
        <taxon>Malacostraca</taxon>
        <taxon>Eumalacostraca</taxon>
        <taxon>Eucarida</taxon>
        <taxon>Euphausiacea</taxon>
        <taxon>Euphausiidae</taxon>
        <taxon>Meganyctiphanes</taxon>
    </lineage>
</organism>
<protein>
    <recommendedName>
        <fullName evidence="1">C-type lectin domain-containing protein</fullName>
    </recommendedName>
</protein>
<feature type="domain" description="C-type lectin" evidence="1">
    <location>
        <begin position="143"/>
        <end position="266"/>
    </location>
</feature>
<dbReference type="InterPro" id="IPR016186">
    <property type="entry name" value="C-type_lectin-like/link_sf"/>
</dbReference>
<dbReference type="EMBL" id="CAXKWB010003431">
    <property type="protein sequence ID" value="CAL4069223.1"/>
    <property type="molecule type" value="Genomic_DNA"/>
</dbReference>
<name>A0AAV2Q5I4_MEGNR</name>
<accession>A0AAV2Q5I4</accession>
<dbReference type="CDD" id="cd00037">
    <property type="entry name" value="CLECT"/>
    <property type="match status" value="1"/>
</dbReference>
<evidence type="ECO:0000313" key="2">
    <source>
        <dbReference type="EMBL" id="CAL4069223.1"/>
    </source>
</evidence>
<feature type="non-terminal residue" evidence="2">
    <location>
        <position position="1"/>
    </location>
</feature>
<comment type="caution">
    <text evidence="2">The sequence shown here is derived from an EMBL/GenBank/DDBJ whole genome shotgun (WGS) entry which is preliminary data.</text>
</comment>
<dbReference type="SUPFAM" id="SSF56436">
    <property type="entry name" value="C-type lectin-like"/>
    <property type="match status" value="1"/>
</dbReference>
<dbReference type="SMART" id="SM00034">
    <property type="entry name" value="CLECT"/>
    <property type="match status" value="1"/>
</dbReference>
<dbReference type="Pfam" id="PF00059">
    <property type="entry name" value="Lectin_C"/>
    <property type="match status" value="1"/>
</dbReference>
<sequence>FFLQVFCTTTTGLRSPLHRIIYGNSYQTPPPPQVNNIVDYRPSPILRYTGNTIPSILGSLGTSNDQHSGYFAGSAGYPSSSRGNSNYGPSSSNNYAGYGKKPNTPSHPAIDCRSDVLSCVPTAECENDPYKGILECPPLFTKLGGACYYFSNSELVKERSAPDARRFCEDLGGHLLWLENNKEFERVTQIIAENGNLVYWTDGFYDKRKEQWEWYNNSQEIDIRRLHYASYKKPELTSPHPNAQCLSVGSGINAGYCYSSLDLICKMGELK</sequence>
<dbReference type="InterPro" id="IPR016187">
    <property type="entry name" value="CTDL_fold"/>
</dbReference>
<dbReference type="Proteomes" id="UP001497623">
    <property type="component" value="Unassembled WGS sequence"/>
</dbReference>
<evidence type="ECO:0000313" key="3">
    <source>
        <dbReference type="Proteomes" id="UP001497623"/>
    </source>
</evidence>
<dbReference type="AlphaFoldDB" id="A0AAV2Q5I4"/>
<gene>
    <name evidence="2" type="ORF">MNOR_LOCUS7691</name>
</gene>
<dbReference type="InterPro" id="IPR001304">
    <property type="entry name" value="C-type_lectin-like"/>
</dbReference>
<proteinExistence type="predicted"/>
<feature type="non-terminal residue" evidence="2">
    <location>
        <position position="271"/>
    </location>
</feature>
<keyword evidence="3" id="KW-1185">Reference proteome</keyword>